<sequence length="548" mass="62414">MTKNQRHDKKKSSPKGKRKLDFIEKKRTKTPLTGKTIFLDIKETKVKRRLEEDIIKLGAKVETFLSKDINYLITANPPAKQTGNEDKYGSPESPSISTPSPFNMGASPSPSNPEIVKNTNPTVSRGKAIYNKAKIATKNNIVVENAQKWGVKIVGLEVAQKWIQKEVLKLPLDTKKFEDISHQYKIVYKHLETWPHVNVDTPKGSCPFDGTRVGKDDESVVDRRDKIGLPNIEVHSEDECRDNTCDSNTPVDGKMKNSDSIIGPVRIMTAGEIRRNAERKRLLEKKRGYCECCQIRYENLDQHIRNEQHKQFVRDKKNYESLDILIKNGSNCNTAKFLQRTLTTHLRKGKTISEDIDTSIPEAKQWTPRKSAAAKIAMKKQRKERKDDLYTVKQKNPSKDSKCQKSEKGKRKEGDTSRNERDVVIDKLDELTVNSEVQINLSALNVNSSGMNTSLNEDNLLNMTSKELKDNQLMMSKIDKKYNNDSVDEIVQDAETCIKNGQTANGDKLQNNKISKDKIKQICAKNDQLPHNHNVNETRNKSDETKIK</sequence>
<dbReference type="GO" id="GO:0003676">
    <property type="term" value="F:nucleic acid binding"/>
    <property type="evidence" value="ECO:0007669"/>
    <property type="project" value="InterPro"/>
</dbReference>
<feature type="region of interest" description="Disordered" evidence="5">
    <location>
        <begin position="239"/>
        <end position="259"/>
    </location>
</feature>
<dbReference type="InterPro" id="IPR051590">
    <property type="entry name" value="Replication_Regulatory_Kinase"/>
</dbReference>
<dbReference type="PROSITE" id="PS51265">
    <property type="entry name" value="ZF_DBF4"/>
    <property type="match status" value="1"/>
</dbReference>
<evidence type="ECO:0000256" key="1">
    <source>
        <dbReference type="ARBA" id="ARBA00022723"/>
    </source>
</evidence>
<dbReference type="GO" id="GO:0031431">
    <property type="term" value="C:Dbf4-dependent protein kinase complex"/>
    <property type="evidence" value="ECO:0007669"/>
    <property type="project" value="TreeGrafter"/>
</dbReference>
<protein>
    <recommendedName>
        <fullName evidence="6">DBF4-type domain-containing protein</fullName>
    </recommendedName>
</protein>
<keyword evidence="1" id="KW-0479">Metal-binding</keyword>
<proteinExistence type="predicted"/>
<feature type="compositionally biased region" description="Basic and acidic residues" evidence="5">
    <location>
        <begin position="528"/>
        <end position="548"/>
    </location>
</feature>
<dbReference type="AlphaFoldDB" id="A0A6J8B775"/>
<dbReference type="InterPro" id="IPR038545">
    <property type="entry name" value="Znf_DBF_sf"/>
</dbReference>
<feature type="region of interest" description="Disordered" evidence="5">
    <location>
        <begin position="1"/>
        <end position="27"/>
    </location>
</feature>
<accession>A0A6J8B775</accession>
<evidence type="ECO:0000256" key="4">
    <source>
        <dbReference type="PROSITE-ProRule" id="PRU00600"/>
    </source>
</evidence>
<keyword evidence="8" id="KW-1185">Reference proteome</keyword>
<name>A0A6J8B775_MYTCO</name>
<dbReference type="GO" id="GO:1901987">
    <property type="term" value="P:regulation of cell cycle phase transition"/>
    <property type="evidence" value="ECO:0007669"/>
    <property type="project" value="TreeGrafter"/>
</dbReference>
<dbReference type="InterPro" id="IPR006572">
    <property type="entry name" value="Znf_DBF"/>
</dbReference>
<feature type="region of interest" description="Disordered" evidence="5">
    <location>
        <begin position="366"/>
        <end position="421"/>
    </location>
</feature>
<evidence type="ECO:0000259" key="6">
    <source>
        <dbReference type="PROSITE" id="PS51265"/>
    </source>
</evidence>
<feature type="domain" description="DBF4-type" evidence="6">
    <location>
        <begin position="283"/>
        <end position="332"/>
    </location>
</feature>
<dbReference type="PANTHER" id="PTHR15375:SF26">
    <property type="entry name" value="PROTEIN CHIFFON"/>
    <property type="match status" value="1"/>
</dbReference>
<feature type="region of interest" description="Disordered" evidence="5">
    <location>
        <begin position="76"/>
        <end position="120"/>
    </location>
</feature>
<evidence type="ECO:0000313" key="8">
    <source>
        <dbReference type="Proteomes" id="UP000507470"/>
    </source>
</evidence>
<reference evidence="7 8" key="1">
    <citation type="submission" date="2020-06" db="EMBL/GenBank/DDBJ databases">
        <authorList>
            <person name="Li R."/>
            <person name="Bekaert M."/>
        </authorList>
    </citation>
    <scope>NUCLEOTIDE SEQUENCE [LARGE SCALE GENOMIC DNA]</scope>
    <source>
        <strain evidence="8">wild</strain>
    </source>
</reference>
<feature type="compositionally biased region" description="Low complexity" evidence="5">
    <location>
        <begin position="90"/>
        <end position="101"/>
    </location>
</feature>
<dbReference type="Pfam" id="PF07535">
    <property type="entry name" value="zf-DBF"/>
    <property type="match status" value="1"/>
</dbReference>
<dbReference type="OrthoDB" id="21380at2759"/>
<dbReference type="GO" id="GO:0043539">
    <property type="term" value="F:protein serine/threonine kinase activator activity"/>
    <property type="evidence" value="ECO:0007669"/>
    <property type="project" value="TreeGrafter"/>
</dbReference>
<feature type="region of interest" description="Disordered" evidence="5">
    <location>
        <begin position="526"/>
        <end position="548"/>
    </location>
</feature>
<evidence type="ECO:0000256" key="3">
    <source>
        <dbReference type="ARBA" id="ARBA00022833"/>
    </source>
</evidence>
<dbReference type="FunFam" id="6.10.250.3410:FF:000001">
    <property type="entry name" value="Protein DBF4 homolog A"/>
    <property type="match status" value="1"/>
</dbReference>
<feature type="compositionally biased region" description="Basic and acidic residues" evidence="5">
    <location>
        <begin position="397"/>
        <end position="421"/>
    </location>
</feature>
<feature type="compositionally biased region" description="Basic residues" evidence="5">
    <location>
        <begin position="1"/>
        <end position="18"/>
    </location>
</feature>
<evidence type="ECO:0000256" key="2">
    <source>
        <dbReference type="ARBA" id="ARBA00022771"/>
    </source>
</evidence>
<keyword evidence="2 4" id="KW-0863">Zinc-finger</keyword>
<dbReference type="InterPro" id="IPR001357">
    <property type="entry name" value="BRCT_dom"/>
</dbReference>
<dbReference type="SMART" id="SM00586">
    <property type="entry name" value="ZnF_DBF"/>
    <property type="match status" value="1"/>
</dbReference>
<dbReference type="PANTHER" id="PTHR15375">
    <property type="entry name" value="ACTIVATOR OF S-PHASE KINASE-RELATED"/>
    <property type="match status" value="1"/>
</dbReference>
<keyword evidence="3" id="KW-0862">Zinc</keyword>
<evidence type="ECO:0000256" key="5">
    <source>
        <dbReference type="SAM" id="MobiDB-lite"/>
    </source>
</evidence>
<dbReference type="GO" id="GO:0010571">
    <property type="term" value="P:positive regulation of nuclear cell cycle DNA replication"/>
    <property type="evidence" value="ECO:0007669"/>
    <property type="project" value="TreeGrafter"/>
</dbReference>
<evidence type="ECO:0000313" key="7">
    <source>
        <dbReference type="EMBL" id="CAC5379745.1"/>
    </source>
</evidence>
<dbReference type="Gene3D" id="6.10.250.3410">
    <property type="entry name" value="DBF zinc finger"/>
    <property type="match status" value="1"/>
</dbReference>
<organism evidence="7 8">
    <name type="scientific">Mytilus coruscus</name>
    <name type="common">Sea mussel</name>
    <dbReference type="NCBI Taxonomy" id="42192"/>
    <lineage>
        <taxon>Eukaryota</taxon>
        <taxon>Metazoa</taxon>
        <taxon>Spiralia</taxon>
        <taxon>Lophotrochozoa</taxon>
        <taxon>Mollusca</taxon>
        <taxon>Bivalvia</taxon>
        <taxon>Autobranchia</taxon>
        <taxon>Pteriomorphia</taxon>
        <taxon>Mytilida</taxon>
        <taxon>Mytiloidea</taxon>
        <taxon>Mytilidae</taxon>
        <taxon>Mytilinae</taxon>
        <taxon>Mytilus</taxon>
    </lineage>
</organism>
<dbReference type="GO" id="GO:0008270">
    <property type="term" value="F:zinc ion binding"/>
    <property type="evidence" value="ECO:0007669"/>
    <property type="project" value="UniProtKB-KW"/>
</dbReference>
<gene>
    <name evidence="7" type="ORF">MCOR_15772</name>
</gene>
<dbReference type="Proteomes" id="UP000507470">
    <property type="component" value="Unassembled WGS sequence"/>
</dbReference>
<dbReference type="EMBL" id="CACVKT020002747">
    <property type="protein sequence ID" value="CAC5379745.1"/>
    <property type="molecule type" value="Genomic_DNA"/>
</dbReference>
<dbReference type="Pfam" id="PF00533">
    <property type="entry name" value="BRCT"/>
    <property type="match status" value="1"/>
</dbReference>